<evidence type="ECO:0000256" key="1">
    <source>
        <dbReference type="ARBA" id="ARBA00004141"/>
    </source>
</evidence>
<dbReference type="AlphaFoldDB" id="A0A1Z5JCJ0"/>
<dbReference type="InterPro" id="IPR023395">
    <property type="entry name" value="MCP_dom_sf"/>
</dbReference>
<evidence type="ECO:0008006" key="12">
    <source>
        <dbReference type="Google" id="ProtNLM"/>
    </source>
</evidence>
<keyword evidence="6" id="KW-1133">Transmembrane helix</keyword>
<dbReference type="GO" id="GO:0016020">
    <property type="term" value="C:membrane"/>
    <property type="evidence" value="ECO:0007669"/>
    <property type="project" value="UniProtKB-SubCell"/>
</dbReference>
<protein>
    <recommendedName>
        <fullName evidence="12">Solute carrier family 25 (Mitochondrial S-adenosylmethionine transporter), member 26</fullName>
    </recommendedName>
</protein>
<keyword evidence="4 8" id="KW-0812">Transmembrane</keyword>
<dbReference type="Gene3D" id="1.50.40.10">
    <property type="entry name" value="Mitochondrial carrier domain"/>
    <property type="match status" value="1"/>
</dbReference>
<proteinExistence type="inferred from homology"/>
<reference evidence="10 11" key="1">
    <citation type="journal article" date="2015" name="Plant Cell">
        <title>Oil accumulation by the oleaginous diatom Fistulifera solaris as revealed by the genome and transcriptome.</title>
        <authorList>
            <person name="Tanaka T."/>
            <person name="Maeda Y."/>
            <person name="Veluchamy A."/>
            <person name="Tanaka M."/>
            <person name="Abida H."/>
            <person name="Marechal E."/>
            <person name="Bowler C."/>
            <person name="Muto M."/>
            <person name="Sunaga Y."/>
            <person name="Tanaka M."/>
            <person name="Yoshino T."/>
            <person name="Taniguchi T."/>
            <person name="Fukuda Y."/>
            <person name="Nemoto M."/>
            <person name="Matsumoto M."/>
            <person name="Wong P.S."/>
            <person name="Aburatani S."/>
            <person name="Fujibuchi W."/>
        </authorList>
    </citation>
    <scope>NUCLEOTIDE SEQUENCE [LARGE SCALE GENOMIC DNA]</scope>
    <source>
        <strain evidence="10 11">JPCC DA0580</strain>
    </source>
</reference>
<evidence type="ECO:0000256" key="7">
    <source>
        <dbReference type="ARBA" id="ARBA00023136"/>
    </source>
</evidence>
<dbReference type="Proteomes" id="UP000198406">
    <property type="component" value="Unassembled WGS sequence"/>
</dbReference>
<evidence type="ECO:0000256" key="4">
    <source>
        <dbReference type="ARBA" id="ARBA00022692"/>
    </source>
</evidence>
<keyword evidence="11" id="KW-1185">Reference proteome</keyword>
<organism evidence="10 11">
    <name type="scientific">Fistulifera solaris</name>
    <name type="common">Oleaginous diatom</name>
    <dbReference type="NCBI Taxonomy" id="1519565"/>
    <lineage>
        <taxon>Eukaryota</taxon>
        <taxon>Sar</taxon>
        <taxon>Stramenopiles</taxon>
        <taxon>Ochrophyta</taxon>
        <taxon>Bacillariophyta</taxon>
        <taxon>Bacillariophyceae</taxon>
        <taxon>Bacillariophycidae</taxon>
        <taxon>Naviculales</taxon>
        <taxon>Naviculaceae</taxon>
        <taxon>Fistulifera</taxon>
    </lineage>
</organism>
<keyword evidence="7 8" id="KW-0472">Membrane</keyword>
<dbReference type="InterPro" id="IPR018108">
    <property type="entry name" value="MCP_transmembrane"/>
</dbReference>
<comment type="similarity">
    <text evidence="2 9">Belongs to the mitochondrial carrier (TC 2.A.29) family.</text>
</comment>
<feature type="repeat" description="Solcar" evidence="8">
    <location>
        <begin position="214"/>
        <end position="292"/>
    </location>
</feature>
<dbReference type="PROSITE" id="PS50920">
    <property type="entry name" value="SOLCAR"/>
    <property type="match status" value="3"/>
</dbReference>
<evidence type="ECO:0000313" key="11">
    <source>
        <dbReference type="Proteomes" id="UP000198406"/>
    </source>
</evidence>
<feature type="repeat" description="Solcar" evidence="8">
    <location>
        <begin position="117"/>
        <end position="195"/>
    </location>
</feature>
<evidence type="ECO:0000256" key="8">
    <source>
        <dbReference type="PROSITE-ProRule" id="PRU00282"/>
    </source>
</evidence>
<dbReference type="PRINTS" id="PR00926">
    <property type="entry name" value="MITOCARRIER"/>
</dbReference>
<keyword evidence="3 9" id="KW-0813">Transport</keyword>
<evidence type="ECO:0000256" key="2">
    <source>
        <dbReference type="ARBA" id="ARBA00006375"/>
    </source>
</evidence>
<evidence type="ECO:0000256" key="9">
    <source>
        <dbReference type="RuleBase" id="RU000488"/>
    </source>
</evidence>
<dbReference type="Pfam" id="PF00153">
    <property type="entry name" value="Mito_carr"/>
    <property type="match status" value="3"/>
</dbReference>
<dbReference type="OrthoDB" id="448427at2759"/>
<sequence>MNHRRELSASRSCHYAILREPTFVSKCRQSLLHGSRLGLLGLLLIACCSTTIRAASSRTTTTVSIVHGRHNTKAITCQSRWCCSSTVKQTIPSRQLPTDNKKNVPILAKPFSKAWWWYHVRVGWSGGIAGAVGTTLLYPIDSAKTLRQANPEQFPSVWAALWSSRQWYRGVVPAAVGAIPASALYFGAYEAMKSLLLQVQVQRQPAHQPPTVSSRLLLHASAAASGNILSSMIFVPKEFIKQQLQYGSSTSIQHCLAQHGLRGLYRGYQATLLRNIPSAALRFVLYEELKYALYTSRGEEAVGSWRLFAAGAVSGALASGFLTPMDVLKTRMSVGQCPVDLPGCFHHVLDTAGWTALYAGAGSRMLFSGLFSAAGFGTFETVKRWMKVSSRTTVRE</sequence>
<comment type="subcellular location">
    <subcellularLocation>
        <location evidence="1">Membrane</location>
        <topology evidence="1">Multi-pass membrane protein</topology>
    </subcellularLocation>
</comment>
<comment type="caution">
    <text evidence="10">The sequence shown here is derived from an EMBL/GenBank/DDBJ whole genome shotgun (WGS) entry which is preliminary data.</text>
</comment>
<evidence type="ECO:0000313" key="10">
    <source>
        <dbReference type="EMBL" id="GAX11720.1"/>
    </source>
</evidence>
<dbReference type="SUPFAM" id="SSF103506">
    <property type="entry name" value="Mitochondrial carrier"/>
    <property type="match status" value="1"/>
</dbReference>
<evidence type="ECO:0000256" key="6">
    <source>
        <dbReference type="ARBA" id="ARBA00022989"/>
    </source>
</evidence>
<name>A0A1Z5JCJ0_FISSO</name>
<accession>A0A1Z5JCJ0</accession>
<gene>
    <name evidence="10" type="ORF">FisN_7Lh090</name>
</gene>
<dbReference type="InParanoid" id="A0A1Z5JCJ0"/>
<feature type="repeat" description="Solcar" evidence="8">
    <location>
        <begin position="302"/>
        <end position="385"/>
    </location>
</feature>
<evidence type="ECO:0000256" key="3">
    <source>
        <dbReference type="ARBA" id="ARBA00022448"/>
    </source>
</evidence>
<dbReference type="PANTHER" id="PTHR45667">
    <property type="entry name" value="S-ADENOSYLMETHIONINE MITOCHONDRIAL CARRIER PROTEIN"/>
    <property type="match status" value="1"/>
</dbReference>
<dbReference type="EMBL" id="BDSP01000044">
    <property type="protein sequence ID" value="GAX11720.1"/>
    <property type="molecule type" value="Genomic_DNA"/>
</dbReference>
<keyword evidence="5" id="KW-0677">Repeat</keyword>
<dbReference type="GO" id="GO:0055085">
    <property type="term" value="P:transmembrane transport"/>
    <property type="evidence" value="ECO:0007669"/>
    <property type="project" value="InterPro"/>
</dbReference>
<dbReference type="InterPro" id="IPR002067">
    <property type="entry name" value="MCP"/>
</dbReference>
<evidence type="ECO:0000256" key="5">
    <source>
        <dbReference type="ARBA" id="ARBA00022737"/>
    </source>
</evidence>